<accession>A0AAD4SRF3</accession>
<dbReference type="PANTHER" id="PTHR31589:SF223">
    <property type="entry name" value="PROTEIN, PUTATIVE (DUF239)-RELATED"/>
    <property type="match status" value="1"/>
</dbReference>
<sequence length="311" mass="34860">MKDGDMIDCVDIHKQPAFDNPLLKNHKIQVNLNCYRCPKGSVPIRRTSIEELIGAESFSKSIMLSHDEDPVIPYRGFKADVKIENPSSVEKDQQSASLLWLESGTTDNFTTIQAGWMVAPTIFGDSGTHIFALWRDGPENGCLNLQCTGFIQVSGSTYVGMRFEHVSEYGIPDILAVTIFVHQDAKTGNWWLTVHGSETADVGYWPQEVVPYLCSGVQYIAWGGLVKFPPDTTKSPPMGNGQLPDGDITKVSAMWNLQYVDQNYNLQFPIDYFFHQTNVDKSNCYDLIYNDENWDPKWGFNFFSGGPGGDC</sequence>
<name>A0AAD4SRF3_9MAGN</name>
<dbReference type="Gene3D" id="3.90.1320.10">
    <property type="entry name" value="Outer-capsid protein sigma 3, large lobe"/>
    <property type="match status" value="1"/>
</dbReference>
<protein>
    <recommendedName>
        <fullName evidence="1">Neprosin PEP catalytic domain-containing protein</fullName>
    </recommendedName>
</protein>
<dbReference type="AlphaFoldDB" id="A0AAD4SRF3"/>
<dbReference type="InterPro" id="IPR004314">
    <property type="entry name" value="Neprosin"/>
</dbReference>
<reference evidence="2" key="1">
    <citation type="submission" date="2022-04" db="EMBL/GenBank/DDBJ databases">
        <title>A functionally conserved STORR gene fusion in Papaver species that diverged 16.8 million years ago.</title>
        <authorList>
            <person name="Catania T."/>
        </authorList>
    </citation>
    <scope>NUCLEOTIDE SEQUENCE</scope>
    <source>
        <strain evidence="2">S-188037</strain>
    </source>
</reference>
<evidence type="ECO:0000259" key="1">
    <source>
        <dbReference type="PROSITE" id="PS52045"/>
    </source>
</evidence>
<dbReference type="InterPro" id="IPR025521">
    <property type="entry name" value="Neprosin_propep"/>
</dbReference>
<dbReference type="PANTHER" id="PTHR31589">
    <property type="entry name" value="PROTEIN, PUTATIVE (DUF239)-RELATED-RELATED"/>
    <property type="match status" value="1"/>
</dbReference>
<dbReference type="EMBL" id="JAJJMB010009088">
    <property type="protein sequence ID" value="KAI3916574.1"/>
    <property type="molecule type" value="Genomic_DNA"/>
</dbReference>
<feature type="domain" description="Neprosin PEP catalytic" evidence="1">
    <location>
        <begin position="54"/>
        <end position="311"/>
    </location>
</feature>
<dbReference type="Pfam" id="PF03080">
    <property type="entry name" value="Neprosin"/>
    <property type="match status" value="1"/>
</dbReference>
<keyword evidence="3" id="KW-1185">Reference proteome</keyword>
<evidence type="ECO:0000313" key="2">
    <source>
        <dbReference type="EMBL" id="KAI3916574.1"/>
    </source>
</evidence>
<gene>
    <name evidence="2" type="ORF">MKW98_026316</name>
</gene>
<dbReference type="Proteomes" id="UP001202328">
    <property type="component" value="Unassembled WGS sequence"/>
</dbReference>
<organism evidence="2 3">
    <name type="scientific">Papaver atlanticum</name>
    <dbReference type="NCBI Taxonomy" id="357466"/>
    <lineage>
        <taxon>Eukaryota</taxon>
        <taxon>Viridiplantae</taxon>
        <taxon>Streptophyta</taxon>
        <taxon>Embryophyta</taxon>
        <taxon>Tracheophyta</taxon>
        <taxon>Spermatophyta</taxon>
        <taxon>Magnoliopsida</taxon>
        <taxon>Ranunculales</taxon>
        <taxon>Papaveraceae</taxon>
        <taxon>Papaveroideae</taxon>
        <taxon>Papaver</taxon>
    </lineage>
</organism>
<dbReference type="PROSITE" id="PS52045">
    <property type="entry name" value="NEPROSIN_PEP_CD"/>
    <property type="match status" value="1"/>
</dbReference>
<evidence type="ECO:0000313" key="3">
    <source>
        <dbReference type="Proteomes" id="UP001202328"/>
    </source>
</evidence>
<proteinExistence type="predicted"/>
<comment type="caution">
    <text evidence="2">The sequence shown here is derived from an EMBL/GenBank/DDBJ whole genome shotgun (WGS) entry which is preliminary data.</text>
</comment>
<dbReference type="InterPro" id="IPR053168">
    <property type="entry name" value="Glutamic_endopeptidase"/>
</dbReference>
<dbReference type="Pfam" id="PF14365">
    <property type="entry name" value="Neprosin_AP"/>
    <property type="match status" value="1"/>
</dbReference>